<dbReference type="SUPFAM" id="SSF161098">
    <property type="entry name" value="MetI-like"/>
    <property type="match status" value="1"/>
</dbReference>
<organism evidence="6">
    <name type="scientific">bioreactor metagenome</name>
    <dbReference type="NCBI Taxonomy" id="1076179"/>
    <lineage>
        <taxon>unclassified sequences</taxon>
        <taxon>metagenomes</taxon>
        <taxon>ecological metagenomes</taxon>
    </lineage>
</organism>
<sequence>MTTFAITRLLGGSNTLYYGDLIENQFVLLSEWHYGSALSIVLLIIMAFSMWLFKRNDKDGEGAGLL</sequence>
<protein>
    <recommendedName>
        <fullName evidence="7">ABC transmembrane type-1 domain-containing protein</fullName>
    </recommendedName>
</protein>
<reference evidence="6" key="1">
    <citation type="submission" date="2019-08" db="EMBL/GenBank/DDBJ databases">
        <authorList>
            <person name="Kucharzyk K."/>
            <person name="Murdoch R.W."/>
            <person name="Higgins S."/>
            <person name="Loffler F."/>
        </authorList>
    </citation>
    <scope>NUCLEOTIDE SEQUENCE</scope>
</reference>
<evidence type="ECO:0000256" key="2">
    <source>
        <dbReference type="ARBA" id="ARBA00022692"/>
    </source>
</evidence>
<proteinExistence type="predicted"/>
<keyword evidence="4 5" id="KW-0472">Membrane</keyword>
<keyword evidence="3 5" id="KW-1133">Transmembrane helix</keyword>
<evidence type="ECO:0000256" key="4">
    <source>
        <dbReference type="ARBA" id="ARBA00023136"/>
    </source>
</evidence>
<dbReference type="GO" id="GO:0016020">
    <property type="term" value="C:membrane"/>
    <property type="evidence" value="ECO:0007669"/>
    <property type="project" value="UniProtKB-SubCell"/>
</dbReference>
<evidence type="ECO:0008006" key="7">
    <source>
        <dbReference type="Google" id="ProtNLM"/>
    </source>
</evidence>
<dbReference type="InterPro" id="IPR035906">
    <property type="entry name" value="MetI-like_sf"/>
</dbReference>
<evidence type="ECO:0000256" key="5">
    <source>
        <dbReference type="SAM" id="Phobius"/>
    </source>
</evidence>
<dbReference type="AlphaFoldDB" id="A0A645I686"/>
<dbReference type="EMBL" id="VSSQ01106127">
    <property type="protein sequence ID" value="MPN45899.1"/>
    <property type="molecule type" value="Genomic_DNA"/>
</dbReference>
<accession>A0A645I686</accession>
<name>A0A645I686_9ZZZZ</name>
<gene>
    <name evidence="6" type="ORF">SDC9_193478</name>
</gene>
<comment type="caution">
    <text evidence="6">The sequence shown here is derived from an EMBL/GenBank/DDBJ whole genome shotgun (WGS) entry which is preliminary data.</text>
</comment>
<evidence type="ECO:0000313" key="6">
    <source>
        <dbReference type="EMBL" id="MPN45899.1"/>
    </source>
</evidence>
<evidence type="ECO:0000256" key="3">
    <source>
        <dbReference type="ARBA" id="ARBA00022989"/>
    </source>
</evidence>
<evidence type="ECO:0000256" key="1">
    <source>
        <dbReference type="ARBA" id="ARBA00004141"/>
    </source>
</evidence>
<keyword evidence="2 5" id="KW-0812">Transmembrane</keyword>
<feature type="transmembrane region" description="Helical" evidence="5">
    <location>
        <begin position="32"/>
        <end position="53"/>
    </location>
</feature>
<comment type="subcellular location">
    <subcellularLocation>
        <location evidence="1">Membrane</location>
        <topology evidence="1">Multi-pass membrane protein</topology>
    </subcellularLocation>
</comment>